<dbReference type="AlphaFoldDB" id="A0A2K8SU59"/>
<gene>
    <name evidence="1" type="ORF">COO91_04971</name>
</gene>
<proteinExistence type="predicted"/>
<sequence length="43" mass="4595">MGIGNWELGIGHPFPAGRYANGYAQGKWAMGTRERLTATSSSP</sequence>
<name>A0A2K8SU59_9NOSO</name>
<dbReference type="Proteomes" id="UP000232003">
    <property type="component" value="Chromosome"/>
</dbReference>
<evidence type="ECO:0000313" key="1">
    <source>
        <dbReference type="EMBL" id="AUB38989.1"/>
    </source>
</evidence>
<dbReference type="EMBL" id="CP024785">
    <property type="protein sequence ID" value="AUB38989.1"/>
    <property type="molecule type" value="Genomic_DNA"/>
</dbReference>
<protein>
    <submittedName>
        <fullName evidence="1">Uncharacterized protein</fullName>
    </submittedName>
</protein>
<reference evidence="1 2" key="1">
    <citation type="submission" date="2017-11" db="EMBL/GenBank/DDBJ databases">
        <title>Complete genome of a free-living desiccation-tolerant cyanobacterium and its photosynthetic adaptation to extreme terrestrial habitat.</title>
        <authorList>
            <person name="Shang J."/>
        </authorList>
    </citation>
    <scope>NUCLEOTIDE SEQUENCE [LARGE SCALE GENOMIC DNA]</scope>
    <source>
        <strain evidence="1 2">CCNUN1</strain>
    </source>
</reference>
<accession>A0A2K8SU59</accession>
<keyword evidence="2" id="KW-1185">Reference proteome</keyword>
<organism evidence="1 2">
    <name type="scientific">Nostoc flagelliforme CCNUN1</name>
    <dbReference type="NCBI Taxonomy" id="2038116"/>
    <lineage>
        <taxon>Bacteria</taxon>
        <taxon>Bacillati</taxon>
        <taxon>Cyanobacteriota</taxon>
        <taxon>Cyanophyceae</taxon>
        <taxon>Nostocales</taxon>
        <taxon>Nostocaceae</taxon>
        <taxon>Nostoc</taxon>
    </lineage>
</organism>
<dbReference type="KEGG" id="nfl:COO91_04971"/>
<evidence type="ECO:0000313" key="2">
    <source>
        <dbReference type="Proteomes" id="UP000232003"/>
    </source>
</evidence>